<dbReference type="GO" id="GO:0030151">
    <property type="term" value="F:molybdenum ion binding"/>
    <property type="evidence" value="ECO:0007669"/>
    <property type="project" value="InterPro"/>
</dbReference>
<organism evidence="3 4">
    <name type="scientific">Petrolisthes cinctipes</name>
    <name type="common">Flat porcelain crab</name>
    <dbReference type="NCBI Taxonomy" id="88211"/>
    <lineage>
        <taxon>Eukaryota</taxon>
        <taxon>Metazoa</taxon>
        <taxon>Ecdysozoa</taxon>
        <taxon>Arthropoda</taxon>
        <taxon>Crustacea</taxon>
        <taxon>Multicrustacea</taxon>
        <taxon>Malacostraca</taxon>
        <taxon>Eumalacostraca</taxon>
        <taxon>Eucarida</taxon>
        <taxon>Decapoda</taxon>
        <taxon>Pleocyemata</taxon>
        <taxon>Anomura</taxon>
        <taxon>Galatheoidea</taxon>
        <taxon>Porcellanidae</taxon>
        <taxon>Petrolisthes</taxon>
    </lineage>
</organism>
<dbReference type="InterPro" id="IPR011037">
    <property type="entry name" value="Pyrv_Knase-like_insert_dom_sf"/>
</dbReference>
<dbReference type="Pfam" id="PF03473">
    <property type="entry name" value="MOSC"/>
    <property type="match status" value="1"/>
</dbReference>
<dbReference type="SUPFAM" id="SSF141673">
    <property type="entry name" value="MOSC N-terminal domain-like"/>
    <property type="match status" value="1"/>
</dbReference>
<accession>A0AAE1EYH9</accession>
<keyword evidence="1" id="KW-1133">Transmembrane helix</keyword>
<dbReference type="InterPro" id="IPR005302">
    <property type="entry name" value="MoCF_Sase_C"/>
</dbReference>
<dbReference type="GO" id="GO:0003824">
    <property type="term" value="F:catalytic activity"/>
    <property type="evidence" value="ECO:0007669"/>
    <property type="project" value="InterPro"/>
</dbReference>
<evidence type="ECO:0000313" key="3">
    <source>
        <dbReference type="EMBL" id="KAK3863877.1"/>
    </source>
</evidence>
<dbReference type="AlphaFoldDB" id="A0AAE1EYH9"/>
<protein>
    <recommendedName>
        <fullName evidence="2">MOSC domain-containing protein</fullName>
    </recommendedName>
</protein>
<keyword evidence="1" id="KW-0812">Transmembrane</keyword>
<sequence length="339" mass="38644">MESTKVYVTASLVTLTAAVLAYWMYRKKPPQHRSVIQRIQSLDEVKDLKWERVGRVSKLCVYMVKSCAPTLVEEAWVHENTFGSGRMKDRCLILVTEKGQMVTGRMIPRTVLVKTALHDDTLTLSFPHTPDLHINLPQVQANHDKQKTRVWFADVFGLDCGDECAQWLEGVLGRKCRLLYNASLPVTRTSDIPNAHKYPLLRNDDQSSQYADLTGSMLMTSESIADLQTRVPHISLDPLNFRPNILVEGTPKPYDEDSWKYIRIGDAVFRNVKLCTRCIFTTIDCRSGKKDPNMEPLRTLREYRCFDKDEPTTPMFGINLGLDLPGTLRVGDDVYVTTM</sequence>
<gene>
    <name evidence="3" type="ORF">Pcinc_030390</name>
</gene>
<name>A0AAE1EYH9_PETCI</name>
<reference evidence="3" key="1">
    <citation type="submission" date="2023-10" db="EMBL/GenBank/DDBJ databases">
        <title>Genome assemblies of two species of porcelain crab, Petrolisthes cinctipes and Petrolisthes manimaculis (Anomura: Porcellanidae).</title>
        <authorList>
            <person name="Angst P."/>
        </authorList>
    </citation>
    <scope>NUCLEOTIDE SEQUENCE</scope>
    <source>
        <strain evidence="3">PB745_01</strain>
        <tissue evidence="3">Gill</tissue>
    </source>
</reference>
<dbReference type="InterPro" id="IPR005303">
    <property type="entry name" value="MOCOS_middle"/>
</dbReference>
<feature type="domain" description="MOSC" evidence="2">
    <location>
        <begin position="187"/>
        <end position="337"/>
    </location>
</feature>
<evidence type="ECO:0000313" key="4">
    <source>
        <dbReference type="Proteomes" id="UP001286313"/>
    </source>
</evidence>
<dbReference type="PANTHER" id="PTHR14237:SF19">
    <property type="entry name" value="MITOCHONDRIAL AMIDOXIME REDUCING COMPONENT 1"/>
    <property type="match status" value="1"/>
</dbReference>
<dbReference type="GO" id="GO:0030170">
    <property type="term" value="F:pyridoxal phosphate binding"/>
    <property type="evidence" value="ECO:0007669"/>
    <property type="project" value="InterPro"/>
</dbReference>
<keyword evidence="1" id="KW-0472">Membrane</keyword>
<proteinExistence type="predicted"/>
<evidence type="ECO:0000256" key="1">
    <source>
        <dbReference type="SAM" id="Phobius"/>
    </source>
</evidence>
<dbReference type="PROSITE" id="PS51340">
    <property type="entry name" value="MOSC"/>
    <property type="match status" value="1"/>
</dbReference>
<keyword evidence="4" id="KW-1185">Reference proteome</keyword>
<dbReference type="EMBL" id="JAWQEG010003915">
    <property type="protein sequence ID" value="KAK3863877.1"/>
    <property type="molecule type" value="Genomic_DNA"/>
</dbReference>
<evidence type="ECO:0000259" key="2">
    <source>
        <dbReference type="PROSITE" id="PS51340"/>
    </source>
</evidence>
<dbReference type="PANTHER" id="PTHR14237">
    <property type="entry name" value="MOLYBDOPTERIN COFACTOR SULFURASE MOSC"/>
    <property type="match status" value="1"/>
</dbReference>
<dbReference type="Proteomes" id="UP001286313">
    <property type="component" value="Unassembled WGS sequence"/>
</dbReference>
<comment type="caution">
    <text evidence="3">The sequence shown here is derived from an EMBL/GenBank/DDBJ whole genome shotgun (WGS) entry which is preliminary data.</text>
</comment>
<dbReference type="Pfam" id="PF03476">
    <property type="entry name" value="MOSC_N"/>
    <property type="match status" value="1"/>
</dbReference>
<feature type="transmembrane region" description="Helical" evidence="1">
    <location>
        <begin position="6"/>
        <end position="25"/>
    </location>
</feature>
<dbReference type="SUPFAM" id="SSF50800">
    <property type="entry name" value="PK beta-barrel domain-like"/>
    <property type="match status" value="1"/>
</dbReference>